<dbReference type="Proteomes" id="UP000064967">
    <property type="component" value="Chromosome"/>
</dbReference>
<dbReference type="KEGG" id="llu:AKJ09_07217"/>
<dbReference type="EMBL" id="CP012333">
    <property type="protein sequence ID" value="AKV00554.1"/>
    <property type="molecule type" value="Genomic_DNA"/>
</dbReference>
<accession>A0A0K1Q495</accession>
<evidence type="ECO:0000313" key="1">
    <source>
        <dbReference type="EMBL" id="AKV00554.1"/>
    </source>
</evidence>
<proteinExistence type="predicted"/>
<gene>
    <name evidence="1" type="ORF">AKJ09_07217</name>
</gene>
<dbReference type="AlphaFoldDB" id="A0A0K1Q495"/>
<keyword evidence="2" id="KW-1185">Reference proteome</keyword>
<evidence type="ECO:0000313" key="2">
    <source>
        <dbReference type="Proteomes" id="UP000064967"/>
    </source>
</evidence>
<reference evidence="1 2" key="1">
    <citation type="submission" date="2015-08" db="EMBL/GenBank/DDBJ databases">
        <authorList>
            <person name="Babu N.S."/>
            <person name="Beckwith C.J."/>
            <person name="Beseler K.G."/>
            <person name="Brison A."/>
            <person name="Carone J.V."/>
            <person name="Caskin T.P."/>
            <person name="Diamond M."/>
            <person name="Durham M.E."/>
            <person name="Foxe J.M."/>
            <person name="Go M."/>
            <person name="Henderson B.A."/>
            <person name="Jones I.B."/>
            <person name="McGettigan J.A."/>
            <person name="Micheletti S.J."/>
            <person name="Nasrallah M.E."/>
            <person name="Ortiz D."/>
            <person name="Piller C.R."/>
            <person name="Privatt S.R."/>
            <person name="Schneider S.L."/>
            <person name="Sharp S."/>
            <person name="Smith T.C."/>
            <person name="Stanton J.D."/>
            <person name="Ullery H.E."/>
            <person name="Wilson R.J."/>
            <person name="Serrano M.G."/>
            <person name="Buck G."/>
            <person name="Lee V."/>
            <person name="Wang Y."/>
            <person name="Carvalho R."/>
            <person name="Voegtly L."/>
            <person name="Shi R."/>
            <person name="Duckworth R."/>
            <person name="Johnson A."/>
            <person name="Loviza R."/>
            <person name="Walstead R."/>
            <person name="Shah Z."/>
            <person name="Kiflezghi M."/>
            <person name="Wade K."/>
            <person name="Ball S.L."/>
            <person name="Bradley K.W."/>
            <person name="Asai D.J."/>
            <person name="Bowman C.A."/>
            <person name="Russell D.A."/>
            <person name="Pope W.H."/>
            <person name="Jacobs-Sera D."/>
            <person name="Hendrix R.W."/>
            <person name="Hatfull G.F."/>
        </authorList>
    </citation>
    <scope>NUCLEOTIDE SEQUENCE [LARGE SCALE GENOMIC DNA]</scope>
    <source>
        <strain evidence="1 2">DSM 27648</strain>
    </source>
</reference>
<dbReference type="RefSeq" id="WP_275936659.1">
    <property type="nucleotide sequence ID" value="NZ_CP012333.1"/>
</dbReference>
<organism evidence="1 2">
    <name type="scientific">Labilithrix luteola</name>
    <dbReference type="NCBI Taxonomy" id="1391654"/>
    <lineage>
        <taxon>Bacteria</taxon>
        <taxon>Pseudomonadati</taxon>
        <taxon>Myxococcota</taxon>
        <taxon>Polyangia</taxon>
        <taxon>Polyangiales</taxon>
        <taxon>Labilitrichaceae</taxon>
        <taxon>Labilithrix</taxon>
    </lineage>
</organism>
<sequence>MRKLGSRHRKLTTDKDTTVARTAKEELASLAKAASKAKTK</sequence>
<protein>
    <submittedName>
        <fullName evidence="1">Uncharacterized protein</fullName>
    </submittedName>
</protein>
<name>A0A0K1Q495_9BACT</name>